<dbReference type="GeneID" id="80518320"/>
<accession>A0A6N1NTS0</accession>
<protein>
    <submittedName>
        <fullName evidence="1">Putative orfan</fullName>
    </submittedName>
</protein>
<dbReference type="EMBL" id="KY523104">
    <property type="protein sequence ID" value="QKU34903.1"/>
    <property type="molecule type" value="Genomic_DNA"/>
</dbReference>
<reference evidence="1" key="2">
    <citation type="journal article" date="2018" name="Nat. Commun.">
        <title>Tailed giant Tupanvirus possesses the most complete translational apparatus of the known virosphere.</title>
        <authorList>
            <person name="Abrahao J."/>
            <person name="Silva L."/>
            <person name="Silva L.S."/>
            <person name="Khalil J.Y.B."/>
            <person name="Rodrigues R."/>
            <person name="Arantes T."/>
            <person name="Assis F."/>
            <person name="Boratto P."/>
            <person name="Andrade M."/>
            <person name="Kroon E.G."/>
            <person name="Ribeiro B."/>
            <person name="Bergier I."/>
            <person name="Seligmann H."/>
            <person name="Ghigo E."/>
            <person name="Colson P."/>
            <person name="Levasseur A."/>
            <person name="Kroemer G."/>
            <person name="Raoult D."/>
            <person name="La Scola B."/>
        </authorList>
    </citation>
    <scope>NUCLEOTIDE SEQUENCE [LARGE SCALE GENOMIC DNA]</scope>
    <source>
        <strain evidence="1">Soda lake</strain>
    </source>
</reference>
<proteinExistence type="predicted"/>
<evidence type="ECO:0000313" key="1">
    <source>
        <dbReference type="EMBL" id="QKU34903.1"/>
    </source>
</evidence>
<dbReference type="KEGG" id="vg:80518320"/>
<dbReference type="RefSeq" id="YP_010781556.1">
    <property type="nucleotide sequence ID" value="NC_075039.1"/>
</dbReference>
<sequence length="342" mass="40218">MVYFNDYMMLSVISKSGLEDKYPQVKKYKQIVSDFFLIKFKAYSEYQRAGRSFIGKCSKYCRNQFGMDYSSNPPVRINFEQFMDKYFVRDKRVFIIYFKRDISELASVKFLEEFTGKSIIDILAIFDCINMKSDITYHIKNDISVYQNVLKIINTHMLVYLSKVFYLLDIAIKTNTTQMLCQLYVNTNYSPLHGYLKKFTNIFSVNLKNGTNVSEIINDLDPDDIKKKFDHTGSHHDITTGLCKIYECKKKLYDYFTNKTSADILAICQKYPDIDILIGHYFLTNRVVKKDFVINHLLKLDNFVIIYYLGENISVYDNEITQIKNLKAHTNNFTQSKIIVEI</sequence>
<name>A0A6N1NTS0_9VIRU</name>
<reference evidence="1" key="1">
    <citation type="submission" date="2017-01" db="EMBL/GenBank/DDBJ databases">
        <authorList>
            <person name="Assis F.L."/>
            <person name="Abrahao J.S."/>
            <person name="Silva L."/>
            <person name="Khalil J.B."/>
            <person name="Rodrigues R."/>
            <person name="Silva L.S."/>
            <person name="Arantes T."/>
            <person name="Boratto P."/>
            <person name="Andrade M."/>
            <person name="Kroon E.G."/>
            <person name="Ribeiro B."/>
            <person name="Bergier I."/>
            <person name="Seligmann H."/>
            <person name="Ghigo E."/>
            <person name="Colson P."/>
            <person name="Levasseur A."/>
            <person name="Raoult D."/>
            <person name="Scola B.L."/>
        </authorList>
    </citation>
    <scope>NUCLEOTIDE SEQUENCE</scope>
    <source>
        <strain evidence="1">Soda lake</strain>
    </source>
</reference>
<organism evidence="1">
    <name type="scientific">Tupanvirus soda lake</name>
    <dbReference type="NCBI Taxonomy" id="2126985"/>
    <lineage>
        <taxon>Viruses</taxon>
        <taxon>Varidnaviria</taxon>
        <taxon>Bamfordvirae</taxon>
        <taxon>Nucleocytoviricota</taxon>
        <taxon>Megaviricetes</taxon>
        <taxon>Imitervirales</taxon>
        <taxon>Mimiviridae</taxon>
        <taxon>Megamimivirinae</taxon>
        <taxon>Tupanvirus</taxon>
        <taxon>Tupanvirus salinum</taxon>
    </lineage>
</organism>